<reference evidence="6 7" key="1">
    <citation type="submission" date="2013-08" db="EMBL/GenBank/DDBJ databases">
        <authorList>
            <person name="Weinstock G."/>
            <person name="Sodergren E."/>
            <person name="Wylie T."/>
            <person name="Fulton L."/>
            <person name="Fulton R."/>
            <person name="Fronick C."/>
            <person name="O'Laughlin M."/>
            <person name="Godfrey J."/>
            <person name="Miner T."/>
            <person name="Herter B."/>
            <person name="Appelbaum E."/>
            <person name="Cordes M."/>
            <person name="Lek S."/>
            <person name="Wollam A."/>
            <person name="Pepin K.H."/>
            <person name="Palsikar V.B."/>
            <person name="Mitreva M."/>
            <person name="Wilson R.K."/>
        </authorList>
    </citation>
    <scope>NUCLEOTIDE SEQUENCE [LARGE SCALE GENOMIC DNA]</scope>
    <source>
        <strain evidence="6 7">ATCC 700332</strain>
    </source>
</reference>
<dbReference type="InterPro" id="IPR010280">
    <property type="entry name" value="U5_MeTrfase_fam"/>
</dbReference>
<comment type="similarity">
    <text evidence="4">Belongs to the class I-like SAM-binding methyltransferase superfamily. RNA M5U methyltransferase family.</text>
</comment>
<evidence type="ECO:0000259" key="5">
    <source>
        <dbReference type="PROSITE" id="PS50926"/>
    </source>
</evidence>
<dbReference type="PROSITE" id="PS51687">
    <property type="entry name" value="SAM_MT_RNA_M5U"/>
    <property type="match status" value="1"/>
</dbReference>
<dbReference type="InterPro" id="IPR029063">
    <property type="entry name" value="SAM-dependent_MTases_sf"/>
</dbReference>
<evidence type="ECO:0000256" key="3">
    <source>
        <dbReference type="ARBA" id="ARBA00022691"/>
    </source>
</evidence>
<dbReference type="Gene3D" id="2.40.50.140">
    <property type="entry name" value="Nucleic acid-binding proteins"/>
    <property type="match status" value="1"/>
</dbReference>
<evidence type="ECO:0000256" key="2">
    <source>
        <dbReference type="ARBA" id="ARBA00022679"/>
    </source>
</evidence>
<evidence type="ECO:0000313" key="6">
    <source>
        <dbReference type="EMBL" id="ERJ93627.1"/>
    </source>
</evidence>
<protein>
    <submittedName>
        <fullName evidence="6">23S rRNA (Uracil-5-)-methyltransferase RumA</fullName>
    </submittedName>
</protein>
<dbReference type="InterPro" id="IPR002792">
    <property type="entry name" value="TRAM_dom"/>
</dbReference>
<evidence type="ECO:0000256" key="1">
    <source>
        <dbReference type="ARBA" id="ARBA00022603"/>
    </source>
</evidence>
<feature type="binding site" evidence="4">
    <location>
        <position position="306"/>
    </location>
    <ligand>
        <name>S-adenosyl-L-methionine</name>
        <dbReference type="ChEBI" id="CHEBI:59789"/>
    </ligand>
</feature>
<dbReference type="InterPro" id="IPR012340">
    <property type="entry name" value="NA-bd_OB-fold"/>
</dbReference>
<dbReference type="Pfam" id="PF01938">
    <property type="entry name" value="TRAM"/>
    <property type="match status" value="1"/>
</dbReference>
<dbReference type="PANTHER" id="PTHR11061">
    <property type="entry name" value="RNA M5U METHYLTRANSFERASE"/>
    <property type="match status" value="1"/>
</dbReference>
<dbReference type="Pfam" id="PF05958">
    <property type="entry name" value="tRNA_U5-meth_tr"/>
    <property type="match status" value="1"/>
</dbReference>
<evidence type="ECO:0000256" key="4">
    <source>
        <dbReference type="PROSITE-ProRule" id="PRU01024"/>
    </source>
</evidence>
<organism evidence="6 7">
    <name type="scientific">Treponema lecithinolyticum ATCC 700332</name>
    <dbReference type="NCBI Taxonomy" id="1321815"/>
    <lineage>
        <taxon>Bacteria</taxon>
        <taxon>Pseudomonadati</taxon>
        <taxon>Spirochaetota</taxon>
        <taxon>Spirochaetia</taxon>
        <taxon>Spirochaetales</taxon>
        <taxon>Treponemataceae</taxon>
        <taxon>Treponema</taxon>
    </lineage>
</organism>
<feature type="binding site" evidence="4">
    <location>
        <position position="257"/>
    </location>
    <ligand>
        <name>S-adenosyl-L-methionine</name>
        <dbReference type="ChEBI" id="CHEBI:59789"/>
    </ligand>
</feature>
<dbReference type="Proteomes" id="UP000016649">
    <property type="component" value="Unassembled WGS sequence"/>
</dbReference>
<dbReference type="SUPFAM" id="SSF53335">
    <property type="entry name" value="S-adenosyl-L-methionine-dependent methyltransferases"/>
    <property type="match status" value="1"/>
</dbReference>
<feature type="active site" description="Nucleophile" evidence="4">
    <location>
        <position position="333"/>
    </location>
</feature>
<feature type="domain" description="TRAM" evidence="5">
    <location>
        <begin position="1"/>
        <end position="45"/>
    </location>
</feature>
<dbReference type="PROSITE" id="PS50926">
    <property type="entry name" value="TRAM"/>
    <property type="match status" value="1"/>
</dbReference>
<keyword evidence="2 4" id="KW-0808">Transferase</keyword>
<gene>
    <name evidence="6" type="ORF">HMPREF9193_00716</name>
</gene>
<dbReference type="SUPFAM" id="SSF50249">
    <property type="entry name" value="Nucleic acid-binding proteins"/>
    <property type="match status" value="1"/>
</dbReference>
<comment type="caution">
    <text evidence="6">The sequence shown here is derived from an EMBL/GenBank/DDBJ whole genome shotgun (WGS) entry which is preliminary data.</text>
</comment>
<accession>A0ABN0P034</accession>
<keyword evidence="7" id="KW-1185">Reference proteome</keyword>
<dbReference type="Gene3D" id="3.40.50.150">
    <property type="entry name" value="Vaccinia Virus protein VP39"/>
    <property type="match status" value="2"/>
</dbReference>
<dbReference type="PANTHER" id="PTHR11061:SF30">
    <property type="entry name" value="TRNA (URACIL(54)-C(5))-METHYLTRANSFERASE"/>
    <property type="match status" value="1"/>
</dbReference>
<feature type="binding site" evidence="4">
    <location>
        <position position="210"/>
    </location>
    <ligand>
        <name>S-adenosyl-L-methionine</name>
        <dbReference type="ChEBI" id="CHEBI:59789"/>
    </ligand>
</feature>
<dbReference type="EMBL" id="AWVH01000023">
    <property type="protein sequence ID" value="ERJ93627.1"/>
    <property type="molecule type" value="Genomic_DNA"/>
</dbReference>
<evidence type="ECO:0000313" key="7">
    <source>
        <dbReference type="Proteomes" id="UP000016649"/>
    </source>
</evidence>
<name>A0ABN0P034_TRELE</name>
<proteinExistence type="inferred from homology"/>
<feature type="binding site" evidence="4">
    <location>
        <position position="236"/>
    </location>
    <ligand>
        <name>S-adenosyl-L-methionine</name>
        <dbReference type="ChEBI" id="CHEBI:59789"/>
    </ligand>
</feature>
<keyword evidence="1 4" id="KW-0489">Methyltransferase</keyword>
<sequence length="379" mass="42232">MVFGGNCISKIDGKTVFYEGALPGETVNIEIVNSKKDYDTARVLQVLTPSAHRQKPFCPVYGICGGCNFQYADYELQVQLKKQIVEDLITRTLGEHARSVPQIQCVSAQPTEYRSRFQFYKGGLKRRNSHDAVTLDDCPCAVPAIRNLLQSKRVQLSTTQRLCVFADERLLADNTRQAGKLVACSTDTNSRCVVQLAGKTLCFDVNGFFQSNLPMLEKTLALIGEGLHGKHLLDMYGGTGVLSLFAAERFDKVSIVELSAISSSYAKENYKLNGITAAPEVYMLSGKNWVRSTKAKNACFDALIIDPPRTGIEKEVLEFICAKKPPLIRSLSCDPATHARDAKRLLQAGYIMEKLYMLDFYPQTSHIETLAFFKLKKEN</sequence>
<keyword evidence="3 4" id="KW-0949">S-adenosyl-L-methionine</keyword>